<gene>
    <name evidence="2" type="ORF">GFH48_11635</name>
</gene>
<dbReference type="RefSeq" id="WP_153288163.1">
    <property type="nucleotide sequence ID" value="NZ_CP045643.1"/>
</dbReference>
<evidence type="ECO:0000256" key="1">
    <source>
        <dbReference type="SAM" id="Phobius"/>
    </source>
</evidence>
<dbReference type="KEGG" id="sfy:GFH48_11635"/>
<accession>A0A5Q0LA65</accession>
<reference evidence="2 3" key="1">
    <citation type="submission" date="2019-10" db="EMBL/GenBank/DDBJ databases">
        <title>A novel species.</title>
        <authorList>
            <person name="Gao J."/>
        </authorList>
    </citation>
    <scope>NUCLEOTIDE SEQUENCE [LARGE SCALE GENOMIC DNA]</scope>
    <source>
        <strain evidence="2 3">QMT-28</strain>
    </source>
</reference>
<dbReference type="InterPro" id="IPR045728">
    <property type="entry name" value="DUF6082"/>
</dbReference>
<organism evidence="2 3">
    <name type="scientific">Streptomyces fagopyri</name>
    <dbReference type="NCBI Taxonomy" id="2662397"/>
    <lineage>
        <taxon>Bacteria</taxon>
        <taxon>Bacillati</taxon>
        <taxon>Actinomycetota</taxon>
        <taxon>Actinomycetes</taxon>
        <taxon>Kitasatosporales</taxon>
        <taxon>Streptomycetaceae</taxon>
        <taxon>Streptomyces</taxon>
    </lineage>
</organism>
<keyword evidence="1" id="KW-0472">Membrane</keyword>
<feature type="transmembrane region" description="Helical" evidence="1">
    <location>
        <begin position="12"/>
        <end position="31"/>
    </location>
</feature>
<protein>
    <submittedName>
        <fullName evidence="2">Uncharacterized protein</fullName>
    </submittedName>
</protein>
<keyword evidence="1" id="KW-1133">Transmembrane helix</keyword>
<proteinExistence type="predicted"/>
<dbReference type="Pfam" id="PF19560">
    <property type="entry name" value="DUF6082"/>
    <property type="match status" value="1"/>
</dbReference>
<dbReference type="EMBL" id="CP045643">
    <property type="protein sequence ID" value="QFZ73811.1"/>
    <property type="molecule type" value="Genomic_DNA"/>
</dbReference>
<name>A0A5Q0LA65_9ACTN</name>
<dbReference type="AlphaFoldDB" id="A0A5Q0LA65"/>
<evidence type="ECO:0000313" key="3">
    <source>
        <dbReference type="Proteomes" id="UP000326179"/>
    </source>
</evidence>
<sequence length="181" mass="20707">MATRKFGVQGWGSASVAGLAFAAGALTAFATRRRRYEELRLRVAEMERGARQNAMLDQQRAQHYLLSKAMDDADLAAVYSTVQVDSPVRQRQYLFANAMYTNALLAYRVEVVSWEELHGHLRMFCQNPIFRAYWDAHRPHRSSLEGNSTEARVGRMVDRLILDLDEADTEEWWVVGEPPTE</sequence>
<dbReference type="Proteomes" id="UP000326179">
    <property type="component" value="Chromosome"/>
</dbReference>
<keyword evidence="1" id="KW-0812">Transmembrane</keyword>
<keyword evidence="3" id="KW-1185">Reference proteome</keyword>
<evidence type="ECO:0000313" key="2">
    <source>
        <dbReference type="EMBL" id="QFZ73811.1"/>
    </source>
</evidence>